<proteinExistence type="predicted"/>
<comment type="caution">
    <text evidence="1">The sequence shown here is derived from an EMBL/GenBank/DDBJ whole genome shotgun (WGS) entry which is preliminary data.</text>
</comment>
<protein>
    <submittedName>
        <fullName evidence="1">Uncharacterized protein</fullName>
    </submittedName>
</protein>
<dbReference type="AlphaFoldDB" id="A0AAD7CHX6"/>
<keyword evidence="2" id="KW-1185">Reference proteome</keyword>
<reference evidence="1" key="1">
    <citation type="submission" date="2023-03" db="EMBL/GenBank/DDBJ databases">
        <title>Massive genome expansion in bonnet fungi (Mycena s.s.) driven by repeated elements and novel gene families across ecological guilds.</title>
        <authorList>
            <consortium name="Lawrence Berkeley National Laboratory"/>
            <person name="Harder C.B."/>
            <person name="Miyauchi S."/>
            <person name="Viragh M."/>
            <person name="Kuo A."/>
            <person name="Thoen E."/>
            <person name="Andreopoulos B."/>
            <person name="Lu D."/>
            <person name="Skrede I."/>
            <person name="Drula E."/>
            <person name="Henrissat B."/>
            <person name="Morin E."/>
            <person name="Kohler A."/>
            <person name="Barry K."/>
            <person name="LaButti K."/>
            <person name="Morin E."/>
            <person name="Salamov A."/>
            <person name="Lipzen A."/>
            <person name="Mereny Z."/>
            <person name="Hegedus B."/>
            <person name="Baldrian P."/>
            <person name="Stursova M."/>
            <person name="Weitz H."/>
            <person name="Taylor A."/>
            <person name="Grigoriev I.V."/>
            <person name="Nagy L.G."/>
            <person name="Martin F."/>
            <person name="Kauserud H."/>
        </authorList>
    </citation>
    <scope>NUCLEOTIDE SEQUENCE</scope>
    <source>
        <strain evidence="1">9284</strain>
    </source>
</reference>
<dbReference type="Proteomes" id="UP001221142">
    <property type="component" value="Unassembled WGS sequence"/>
</dbReference>
<evidence type="ECO:0000313" key="1">
    <source>
        <dbReference type="EMBL" id="KAJ7649700.1"/>
    </source>
</evidence>
<name>A0AAD7CHX6_9AGAR</name>
<organism evidence="1 2">
    <name type="scientific">Roridomyces roridus</name>
    <dbReference type="NCBI Taxonomy" id="1738132"/>
    <lineage>
        <taxon>Eukaryota</taxon>
        <taxon>Fungi</taxon>
        <taxon>Dikarya</taxon>
        <taxon>Basidiomycota</taxon>
        <taxon>Agaricomycotina</taxon>
        <taxon>Agaricomycetes</taxon>
        <taxon>Agaricomycetidae</taxon>
        <taxon>Agaricales</taxon>
        <taxon>Marasmiineae</taxon>
        <taxon>Mycenaceae</taxon>
        <taxon>Roridomyces</taxon>
    </lineage>
</organism>
<sequence length="120" mass="13410">MAIEDAVVLGALLPQERRQEIPEVAAGTGRVRFHTARELQEMILECDALKAAQNYLGMFQPPQPHASGSRIADSNAKGPRTLPTSYLQVFFSIQGCFSVPSRLDLLYPEAEGSFPRFRFW</sequence>
<evidence type="ECO:0000313" key="2">
    <source>
        <dbReference type="Proteomes" id="UP001221142"/>
    </source>
</evidence>
<dbReference type="EMBL" id="JARKIF010000001">
    <property type="protein sequence ID" value="KAJ7649700.1"/>
    <property type="molecule type" value="Genomic_DNA"/>
</dbReference>
<gene>
    <name evidence="1" type="ORF">FB45DRAFT_858706</name>
</gene>
<accession>A0AAD7CHX6</accession>